<dbReference type="InterPro" id="IPR008979">
    <property type="entry name" value="Galactose-bd-like_sf"/>
</dbReference>
<evidence type="ECO:0000256" key="1">
    <source>
        <dbReference type="SAM" id="SignalP"/>
    </source>
</evidence>
<evidence type="ECO:0000259" key="2">
    <source>
        <dbReference type="SMART" id="SM00776"/>
    </source>
</evidence>
<dbReference type="InterPro" id="IPR038637">
    <property type="entry name" value="NPCBM_sf"/>
</dbReference>
<dbReference type="SMART" id="SM00776">
    <property type="entry name" value="NPCBM"/>
    <property type="match status" value="1"/>
</dbReference>
<dbReference type="AlphaFoldDB" id="A0AAE2V8J9"/>
<proteinExistence type="predicted"/>
<dbReference type="SUPFAM" id="SSF55486">
    <property type="entry name" value="Metalloproteases ('zincins'), catalytic domain"/>
    <property type="match status" value="1"/>
</dbReference>
<evidence type="ECO:0000313" key="4">
    <source>
        <dbReference type="Proteomes" id="UP000634206"/>
    </source>
</evidence>
<reference evidence="3" key="1">
    <citation type="submission" date="2021-01" db="EMBL/GenBank/DDBJ databases">
        <title>Modified the classification status of verrucomicrobia.</title>
        <authorList>
            <person name="Feng X."/>
        </authorList>
    </citation>
    <scope>NUCLEOTIDE SEQUENCE</scope>
    <source>
        <strain evidence="3">5K15</strain>
    </source>
</reference>
<keyword evidence="1" id="KW-0732">Signal</keyword>
<name>A0AAE2V8J9_9BACT</name>
<feature type="domain" description="Glycosyl hydrolase family 98 putative carbohydrate-binding module" evidence="2">
    <location>
        <begin position="470"/>
        <end position="607"/>
    </location>
</feature>
<dbReference type="SUPFAM" id="SSF49785">
    <property type="entry name" value="Galactose-binding domain-like"/>
    <property type="match status" value="1"/>
</dbReference>
<organism evidence="3 4">
    <name type="scientific">Oceaniferula flava</name>
    <dbReference type="NCBI Taxonomy" id="2800421"/>
    <lineage>
        <taxon>Bacteria</taxon>
        <taxon>Pseudomonadati</taxon>
        <taxon>Verrucomicrobiota</taxon>
        <taxon>Verrucomicrobiia</taxon>
        <taxon>Verrucomicrobiales</taxon>
        <taxon>Verrucomicrobiaceae</taxon>
        <taxon>Oceaniferula</taxon>
    </lineage>
</organism>
<protein>
    <submittedName>
        <fullName evidence="3">NPCBM/NEW2 domain-containing protein</fullName>
    </submittedName>
</protein>
<keyword evidence="4" id="KW-1185">Reference proteome</keyword>
<dbReference type="EMBL" id="JAENIG010000007">
    <property type="protein sequence ID" value="MBK1855687.1"/>
    <property type="molecule type" value="Genomic_DNA"/>
</dbReference>
<dbReference type="Proteomes" id="UP000634206">
    <property type="component" value="Unassembled WGS sequence"/>
</dbReference>
<feature type="chain" id="PRO_5042238763" evidence="1">
    <location>
        <begin position="20"/>
        <end position="607"/>
    </location>
</feature>
<dbReference type="Gene3D" id="2.60.120.1060">
    <property type="entry name" value="NPCBM/NEW2 domain"/>
    <property type="match status" value="1"/>
</dbReference>
<dbReference type="InterPro" id="IPR013222">
    <property type="entry name" value="Glyco_hyd_98_carb-bd"/>
</dbReference>
<evidence type="ECO:0000313" key="3">
    <source>
        <dbReference type="EMBL" id="MBK1855687.1"/>
    </source>
</evidence>
<sequence length="607" mass="66270">MKLSLIFTASILGTSLLPAATPPKDLAANQAAEARSIIESWQKGEPTDAERILHIVYWTPADREPAPQYRERLTRVMESVQKFYAQEMNTIGFGAQTVNLTYEDDKLLKIHLIKAPKPYADYGPADGQRIRKECLPTLEKAGIYADQETVVIFCNMSNWDSKKLRMSQNSPYYAGGDHRRGTAWQVDSALLDSDLLAKKSPIIHDGQYGKISVGKYNSIFVGGVAHELGHALGLPHNCERADERAAHGIALMGNGNRTFGRDLRGEGQPSFLTLASALRCASHPMFTGSIKGMHLPGKAHLEELQFTAKDRAIAISGKVVTAADSPPVHGVIAYTDPSGGSNYDATTATAVPDSHGHFTLNCTDLKAGKSASLRLIILYANGDATSHIGSHSPYTYPYTVGKDGQPDLSTLHQITHFAAVKQAMQQRNQAEVTQQLERLSRGEDQKLAKIAQRLLGKHQRHSTPDKIAHDLTHIPLADTTPTAAKVGYFHPTYNRLPNADVLLNSGNQIYEHGIYAHAPARHTYSLDGRWKKLTGTCGLAAGMGGSVKFFIKADGKVVWQSKTVKAGQNPKFSIDLSGVKQIELITDDSGDGTGQDWGLWLEPLLLR</sequence>
<gene>
    <name evidence="3" type="ORF">JIN83_12000</name>
</gene>
<dbReference type="Pfam" id="PF08305">
    <property type="entry name" value="NPCBM"/>
    <property type="match status" value="1"/>
</dbReference>
<comment type="caution">
    <text evidence="3">The sequence shown here is derived from an EMBL/GenBank/DDBJ whole genome shotgun (WGS) entry which is preliminary data.</text>
</comment>
<dbReference type="RefSeq" id="WP_309490298.1">
    <property type="nucleotide sequence ID" value="NZ_JAENIG010000007.1"/>
</dbReference>
<accession>A0AAE2V8J9</accession>
<feature type="signal peptide" evidence="1">
    <location>
        <begin position="1"/>
        <end position="19"/>
    </location>
</feature>